<dbReference type="GO" id="GO:0009423">
    <property type="term" value="P:chorismate biosynthetic process"/>
    <property type="evidence" value="ECO:0007669"/>
    <property type="project" value="UniProtKB-UniRule"/>
</dbReference>
<dbReference type="NCBIfam" id="NF003806">
    <property type="entry name" value="PRK05395.1-3"/>
    <property type="match status" value="1"/>
</dbReference>
<sequence length="145" mass="15513">MAKNILLLNGPNLNLLGTREPEVYGSTSLSDVEQAARVQATAAGARLVHFQSNHEGALIDRIHAAKTEGIDAIVINPGGLTHTSVALRDALTGVAIRFVEIHISNIHQREAFRHHSYLSEVAVGVICGLGVDGYRAAVDFAIKKL</sequence>
<keyword evidence="13" id="KW-1185">Reference proteome</keyword>
<dbReference type="EC" id="4.2.1.10" evidence="6 8"/>
<dbReference type="PIRSF" id="PIRSF001399">
    <property type="entry name" value="DHquinase_II"/>
    <property type="match status" value="1"/>
</dbReference>
<evidence type="ECO:0000256" key="9">
    <source>
        <dbReference type="PIRSR" id="PIRSR001399-1"/>
    </source>
</evidence>
<proteinExistence type="inferred from homology"/>
<feature type="binding site" evidence="8 10">
    <location>
        <begin position="103"/>
        <end position="104"/>
    </location>
    <ligand>
        <name>substrate</name>
    </ligand>
</feature>
<dbReference type="HOGENOM" id="CLU_090968_1_0_4"/>
<reference evidence="13" key="1">
    <citation type="journal article" date="2014" name="Soil Biol. Biochem.">
        <title>Structure and function of bacterial communities in ageing soils: Insights from the Mendocino ecological staircase.</title>
        <authorList>
            <person name="Uroz S."/>
            <person name="Tech J.J."/>
            <person name="Sawaya N.A."/>
            <person name="Frey-Klett P."/>
            <person name="Leveau J.H.J."/>
        </authorList>
    </citation>
    <scope>NUCLEOTIDE SEQUENCE [LARGE SCALE GENOMIC DNA]</scope>
    <source>
        <strain evidence="13">Cal35</strain>
    </source>
</reference>
<dbReference type="RefSeq" id="WP_038485736.1">
    <property type="nucleotide sequence ID" value="NZ_CP009962.1"/>
</dbReference>
<feature type="binding site" evidence="8 10">
    <location>
        <position position="82"/>
    </location>
    <ligand>
        <name>substrate</name>
    </ligand>
</feature>
<comment type="subunit">
    <text evidence="5 8">Homododecamer.</text>
</comment>
<comment type="catalytic activity">
    <reaction evidence="1 8">
        <text>3-dehydroquinate = 3-dehydroshikimate + H2O</text>
        <dbReference type="Rhea" id="RHEA:21096"/>
        <dbReference type="ChEBI" id="CHEBI:15377"/>
        <dbReference type="ChEBI" id="CHEBI:16630"/>
        <dbReference type="ChEBI" id="CHEBI:32364"/>
        <dbReference type="EC" id="4.2.1.10"/>
    </reaction>
</comment>
<dbReference type="PROSITE" id="PS01029">
    <property type="entry name" value="DEHYDROQUINASE_II"/>
    <property type="match status" value="1"/>
</dbReference>
<keyword evidence="8" id="KW-0057">Aromatic amino acid biosynthesis</keyword>
<evidence type="ECO:0000256" key="10">
    <source>
        <dbReference type="PIRSR" id="PIRSR001399-2"/>
    </source>
</evidence>
<dbReference type="NCBIfam" id="NF003807">
    <property type="entry name" value="PRK05395.1-4"/>
    <property type="match status" value="1"/>
</dbReference>
<dbReference type="CDD" id="cd00466">
    <property type="entry name" value="DHQase_II"/>
    <property type="match status" value="1"/>
</dbReference>
<dbReference type="Pfam" id="PF01220">
    <property type="entry name" value="DHquinase_II"/>
    <property type="match status" value="1"/>
</dbReference>
<dbReference type="InterPro" id="IPR036441">
    <property type="entry name" value="DHquinase_II_sf"/>
</dbReference>
<evidence type="ECO:0000256" key="5">
    <source>
        <dbReference type="ARBA" id="ARBA00011193"/>
    </source>
</evidence>
<feature type="binding site" evidence="8 10">
    <location>
        <position position="113"/>
    </location>
    <ligand>
        <name>substrate</name>
    </ligand>
</feature>
<comment type="pathway">
    <text evidence="3 8">Metabolic intermediate biosynthesis; chorismate biosynthesis; chorismate from D-erythrose 4-phosphate and phosphoenolpyruvate: step 3/7.</text>
</comment>
<dbReference type="NCBIfam" id="NF003805">
    <property type="entry name" value="PRK05395.1-2"/>
    <property type="match status" value="1"/>
</dbReference>
<organism evidence="12 13">
    <name type="scientific">Collimonas arenae</name>
    <dbReference type="NCBI Taxonomy" id="279058"/>
    <lineage>
        <taxon>Bacteria</taxon>
        <taxon>Pseudomonadati</taxon>
        <taxon>Pseudomonadota</taxon>
        <taxon>Betaproteobacteria</taxon>
        <taxon>Burkholderiales</taxon>
        <taxon>Oxalobacteraceae</taxon>
        <taxon>Collimonas</taxon>
    </lineage>
</organism>
<dbReference type="InterPro" id="IPR018509">
    <property type="entry name" value="DHquinase_II_CS"/>
</dbReference>
<evidence type="ECO:0000313" key="12">
    <source>
        <dbReference type="EMBL" id="AIY40020.1"/>
    </source>
</evidence>
<keyword evidence="7 8" id="KW-0456">Lyase</keyword>
<keyword evidence="8" id="KW-0028">Amino-acid biosynthesis</keyword>
<dbReference type="EMBL" id="CP009962">
    <property type="protein sequence ID" value="AIY40020.1"/>
    <property type="molecule type" value="Genomic_DNA"/>
</dbReference>
<dbReference type="Gene3D" id="3.40.50.9100">
    <property type="entry name" value="Dehydroquinase, class II"/>
    <property type="match status" value="1"/>
</dbReference>
<dbReference type="OrthoDB" id="9790793at2"/>
<evidence type="ECO:0000256" key="1">
    <source>
        <dbReference type="ARBA" id="ARBA00001864"/>
    </source>
</evidence>
<evidence type="ECO:0000256" key="11">
    <source>
        <dbReference type="PIRSR" id="PIRSR001399-3"/>
    </source>
</evidence>
<dbReference type="NCBIfam" id="TIGR01088">
    <property type="entry name" value="aroQ"/>
    <property type="match status" value="1"/>
</dbReference>
<evidence type="ECO:0000256" key="7">
    <source>
        <dbReference type="ARBA" id="ARBA00023239"/>
    </source>
</evidence>
<dbReference type="GO" id="GO:0008652">
    <property type="term" value="P:amino acid biosynthetic process"/>
    <property type="evidence" value="ECO:0007669"/>
    <property type="project" value="UniProtKB-KW"/>
</dbReference>
<dbReference type="PANTHER" id="PTHR21272">
    <property type="entry name" value="CATABOLIC 3-DEHYDROQUINASE"/>
    <property type="match status" value="1"/>
</dbReference>
<evidence type="ECO:0000256" key="3">
    <source>
        <dbReference type="ARBA" id="ARBA00004902"/>
    </source>
</evidence>
<dbReference type="KEGG" id="care:LT85_0860"/>
<dbReference type="GO" id="GO:0003855">
    <property type="term" value="F:3-dehydroquinate dehydratase activity"/>
    <property type="evidence" value="ECO:0007669"/>
    <property type="project" value="UniProtKB-UniRule"/>
</dbReference>
<evidence type="ECO:0000256" key="2">
    <source>
        <dbReference type="ARBA" id="ARBA00003924"/>
    </source>
</evidence>
<feature type="site" description="Transition state stabilizer" evidence="8 11">
    <location>
        <position position="19"/>
    </location>
</feature>
<gene>
    <name evidence="8" type="primary">aroQ</name>
    <name evidence="12" type="ORF">LT85_0860</name>
</gene>
<dbReference type="HAMAP" id="MF_00169">
    <property type="entry name" value="AroQ"/>
    <property type="match status" value="1"/>
</dbReference>
<dbReference type="InterPro" id="IPR001874">
    <property type="entry name" value="DHquinase_II"/>
</dbReference>
<dbReference type="STRING" id="279058.LT85_0860"/>
<evidence type="ECO:0000256" key="6">
    <source>
        <dbReference type="ARBA" id="ARBA00012060"/>
    </source>
</evidence>
<dbReference type="Proteomes" id="UP000030302">
    <property type="component" value="Chromosome"/>
</dbReference>
<feature type="active site" description="Proton donor" evidence="8 9">
    <location>
        <position position="102"/>
    </location>
</feature>
<dbReference type="SUPFAM" id="SSF52304">
    <property type="entry name" value="Type II 3-dehydroquinate dehydratase"/>
    <property type="match status" value="1"/>
</dbReference>
<dbReference type="GO" id="GO:0019631">
    <property type="term" value="P:quinate catabolic process"/>
    <property type="evidence" value="ECO:0007669"/>
    <property type="project" value="TreeGrafter"/>
</dbReference>
<protein>
    <recommendedName>
        <fullName evidence="6 8">3-dehydroquinate dehydratase</fullName>
        <shortName evidence="8">3-dehydroquinase</shortName>
        <ecNumber evidence="6 8">4.2.1.10</ecNumber>
    </recommendedName>
    <alternativeName>
        <fullName evidence="8">Type II DHQase</fullName>
    </alternativeName>
</protein>
<comment type="similarity">
    <text evidence="4 8">Belongs to the type-II 3-dehydroquinase family.</text>
</comment>
<dbReference type="GO" id="GO:0009073">
    <property type="term" value="P:aromatic amino acid family biosynthetic process"/>
    <property type="evidence" value="ECO:0007669"/>
    <property type="project" value="UniProtKB-KW"/>
</dbReference>
<dbReference type="UniPathway" id="UPA00053">
    <property type="reaction ID" value="UER00086"/>
</dbReference>
<name>A0A0A1F8B1_9BURK</name>
<feature type="binding site" evidence="8 10">
    <location>
        <position position="76"/>
    </location>
    <ligand>
        <name>substrate</name>
    </ligand>
</feature>
<comment type="function">
    <text evidence="2 8">Catalyzes a trans-dehydration via an enolate intermediate.</text>
</comment>
<dbReference type="NCBIfam" id="NF003804">
    <property type="entry name" value="PRK05395.1-1"/>
    <property type="match status" value="1"/>
</dbReference>
<feature type="active site" description="Proton acceptor" evidence="8 9">
    <location>
        <position position="24"/>
    </location>
</feature>
<feature type="binding site" evidence="8 10">
    <location>
        <position position="89"/>
    </location>
    <ligand>
        <name>substrate</name>
    </ligand>
</feature>
<accession>A0A0A1F8B1</accession>
<evidence type="ECO:0000313" key="13">
    <source>
        <dbReference type="Proteomes" id="UP000030302"/>
    </source>
</evidence>
<dbReference type="AlphaFoldDB" id="A0A0A1F8B1"/>
<dbReference type="PANTHER" id="PTHR21272:SF3">
    <property type="entry name" value="CATABOLIC 3-DEHYDROQUINASE"/>
    <property type="match status" value="1"/>
</dbReference>
<evidence type="ECO:0000256" key="8">
    <source>
        <dbReference type="HAMAP-Rule" id="MF_00169"/>
    </source>
</evidence>
<evidence type="ECO:0000256" key="4">
    <source>
        <dbReference type="ARBA" id="ARBA00011037"/>
    </source>
</evidence>